<evidence type="ECO:0000313" key="2">
    <source>
        <dbReference type="EMBL" id="GAG78998.1"/>
    </source>
</evidence>
<comment type="caution">
    <text evidence="2">The sequence shown here is derived from an EMBL/GenBank/DDBJ whole genome shotgun (WGS) entry which is preliminary data.</text>
</comment>
<gene>
    <name evidence="2" type="ORF">S01H4_33359</name>
</gene>
<reference evidence="2" key="1">
    <citation type="journal article" date="2014" name="Front. Microbiol.">
        <title>High frequency of phylogenetically diverse reductive dehalogenase-homologous genes in deep subseafloor sedimentary metagenomes.</title>
        <authorList>
            <person name="Kawai M."/>
            <person name="Futagami T."/>
            <person name="Toyoda A."/>
            <person name="Takaki Y."/>
            <person name="Nishi S."/>
            <person name="Hori S."/>
            <person name="Arai W."/>
            <person name="Tsubouchi T."/>
            <person name="Morono Y."/>
            <person name="Uchiyama I."/>
            <person name="Ito T."/>
            <person name="Fujiyama A."/>
            <person name="Inagaki F."/>
            <person name="Takami H."/>
        </authorList>
    </citation>
    <scope>NUCLEOTIDE SEQUENCE</scope>
    <source>
        <strain evidence="2">Expedition CK06-06</strain>
    </source>
</reference>
<protein>
    <recommendedName>
        <fullName evidence="1">Fatty acid kinase subunit A-like C-terminal domain-containing protein</fullName>
    </recommendedName>
</protein>
<evidence type="ECO:0000259" key="1">
    <source>
        <dbReference type="SMART" id="SM01121"/>
    </source>
</evidence>
<sequence>VGEAEPVEEKMEERRALIVVANGDGLEEIFKSIGADIIVSGGQSMNPSTYDIVKAINSAEADEVIIFPNNKNIILTANQAKKIAKSKSVCVVPTKNIPAGISAILSYNPDSGMEENRYNMEKAAKKTRNGEITQAVRNANLMVGEIKKGEYIGLSDGKVRVISDDVVDATIDLVRDIASSTEEVITFYTGKDAIPEDNEAIKKKLKKYFPKMDIEMHKGEQPLYPYIFSIE</sequence>
<feature type="non-terminal residue" evidence="2">
    <location>
        <position position="1"/>
    </location>
</feature>
<dbReference type="InterPro" id="IPR033470">
    <property type="entry name" value="FakA-like_C"/>
</dbReference>
<dbReference type="Pfam" id="PF13684">
    <property type="entry name" value="FakA-like_C"/>
    <property type="match status" value="1"/>
</dbReference>
<dbReference type="EMBL" id="BART01017544">
    <property type="protein sequence ID" value="GAG78998.1"/>
    <property type="molecule type" value="Genomic_DNA"/>
</dbReference>
<dbReference type="InterPro" id="IPR050270">
    <property type="entry name" value="DegV_domain_contain"/>
</dbReference>
<dbReference type="PANTHER" id="PTHR33434">
    <property type="entry name" value="DEGV DOMAIN-CONTAINING PROTEIN DR_1986-RELATED"/>
    <property type="match status" value="1"/>
</dbReference>
<dbReference type="PANTHER" id="PTHR33434:SF4">
    <property type="entry name" value="PHOSPHATASE PROTEIN"/>
    <property type="match status" value="1"/>
</dbReference>
<dbReference type="AlphaFoldDB" id="X1B4A3"/>
<dbReference type="SMART" id="SM01121">
    <property type="entry name" value="Dak1_2"/>
    <property type="match status" value="1"/>
</dbReference>
<feature type="domain" description="Fatty acid kinase subunit A-like C-terminal" evidence="1">
    <location>
        <begin position="2"/>
        <end position="231"/>
    </location>
</feature>
<accession>X1B4A3</accession>
<proteinExistence type="predicted"/>
<name>X1B4A3_9ZZZZ</name>
<organism evidence="2">
    <name type="scientific">marine sediment metagenome</name>
    <dbReference type="NCBI Taxonomy" id="412755"/>
    <lineage>
        <taxon>unclassified sequences</taxon>
        <taxon>metagenomes</taxon>
        <taxon>ecological metagenomes</taxon>
    </lineage>
</organism>